<evidence type="ECO:0000256" key="1">
    <source>
        <dbReference type="SAM" id="MobiDB-lite"/>
    </source>
</evidence>
<evidence type="ECO:0000313" key="3">
    <source>
        <dbReference type="Proteomes" id="UP001291623"/>
    </source>
</evidence>
<keyword evidence="3" id="KW-1185">Reference proteome</keyword>
<dbReference type="EMBL" id="JAVYJV010000010">
    <property type="protein sequence ID" value="KAK4360238.1"/>
    <property type="molecule type" value="Genomic_DNA"/>
</dbReference>
<name>A0AAE1RYJ1_9SOLA</name>
<feature type="region of interest" description="Disordered" evidence="1">
    <location>
        <begin position="124"/>
        <end position="146"/>
    </location>
</feature>
<comment type="caution">
    <text evidence="2">The sequence shown here is derived from an EMBL/GenBank/DDBJ whole genome shotgun (WGS) entry which is preliminary data.</text>
</comment>
<sequence length="146" mass="15706">MPWHTLVITRPPILPSTRFSQHMDQAEKKHIFEAGFQKQAADSKFSADVESIIGVTFASFGPITRSKASILGQQALQGSYASTLAFGYSSSKGTRSSTNALEGGSSVAEKIKKTLALLDLSRSKNASTKKDDDTSSDRSSPLTPHE</sequence>
<dbReference type="AlphaFoldDB" id="A0AAE1RYJ1"/>
<evidence type="ECO:0000313" key="2">
    <source>
        <dbReference type="EMBL" id="KAK4360238.1"/>
    </source>
</evidence>
<proteinExistence type="predicted"/>
<dbReference type="Proteomes" id="UP001291623">
    <property type="component" value="Unassembled WGS sequence"/>
</dbReference>
<reference evidence="2" key="1">
    <citation type="submission" date="2023-12" db="EMBL/GenBank/DDBJ databases">
        <title>Genome assembly of Anisodus tanguticus.</title>
        <authorList>
            <person name="Wang Y.-J."/>
        </authorList>
    </citation>
    <scope>NUCLEOTIDE SEQUENCE</scope>
    <source>
        <strain evidence="2">KB-2021</strain>
        <tissue evidence="2">Leaf</tissue>
    </source>
</reference>
<accession>A0AAE1RYJ1</accession>
<protein>
    <submittedName>
        <fullName evidence="2">Uncharacterized protein</fullName>
    </submittedName>
</protein>
<gene>
    <name evidence="2" type="ORF">RND71_019190</name>
</gene>
<organism evidence="2 3">
    <name type="scientific">Anisodus tanguticus</name>
    <dbReference type="NCBI Taxonomy" id="243964"/>
    <lineage>
        <taxon>Eukaryota</taxon>
        <taxon>Viridiplantae</taxon>
        <taxon>Streptophyta</taxon>
        <taxon>Embryophyta</taxon>
        <taxon>Tracheophyta</taxon>
        <taxon>Spermatophyta</taxon>
        <taxon>Magnoliopsida</taxon>
        <taxon>eudicotyledons</taxon>
        <taxon>Gunneridae</taxon>
        <taxon>Pentapetalae</taxon>
        <taxon>asterids</taxon>
        <taxon>lamiids</taxon>
        <taxon>Solanales</taxon>
        <taxon>Solanaceae</taxon>
        <taxon>Solanoideae</taxon>
        <taxon>Hyoscyameae</taxon>
        <taxon>Anisodus</taxon>
    </lineage>
</organism>